<dbReference type="EMBL" id="CP002156">
    <property type="protein sequence ID" value="ADM09265.1"/>
    <property type="molecule type" value="Genomic_DNA"/>
</dbReference>
<keyword evidence="2" id="KW-1185">Reference proteome</keyword>
<dbReference type="RefSeq" id="WP_013300239.1">
    <property type="nucleotide sequence ID" value="NC_014414.1"/>
</dbReference>
<dbReference type="eggNOG" id="ENOG5033V1S">
    <property type="taxonomic scope" value="Bacteria"/>
</dbReference>
<dbReference type="AlphaFoldDB" id="E0TH25"/>
<proteinExistence type="predicted"/>
<organism evidence="1 2">
    <name type="scientific">Parvularcula bermudensis (strain ATCC BAA-594 / HTCC2503 / KCTC 12087)</name>
    <dbReference type="NCBI Taxonomy" id="314260"/>
    <lineage>
        <taxon>Bacteria</taxon>
        <taxon>Pseudomonadati</taxon>
        <taxon>Pseudomonadota</taxon>
        <taxon>Alphaproteobacteria</taxon>
        <taxon>Parvularculales</taxon>
        <taxon>Parvularculaceae</taxon>
        <taxon>Parvularcula</taxon>
    </lineage>
</organism>
<dbReference type="Proteomes" id="UP000001302">
    <property type="component" value="Chromosome"/>
</dbReference>
<dbReference type="HOGENOM" id="CLU_1988587_0_0_5"/>
<name>E0TH25_PARBH</name>
<evidence type="ECO:0000313" key="1">
    <source>
        <dbReference type="EMBL" id="ADM09265.1"/>
    </source>
</evidence>
<evidence type="ECO:0000313" key="2">
    <source>
        <dbReference type="Proteomes" id="UP000001302"/>
    </source>
</evidence>
<dbReference type="KEGG" id="pbr:PB2503_05972"/>
<gene>
    <name evidence="1" type="ordered locus">PB2503_05972</name>
</gene>
<reference evidence="2" key="1">
    <citation type="submission" date="2010-08" db="EMBL/GenBank/DDBJ databases">
        <title>Genome sequence of Parvularcula bermudensis HTCC2503.</title>
        <authorList>
            <person name="Kang D.-M."/>
            <person name="Oh H.-M."/>
            <person name="Cho J.-C."/>
        </authorList>
    </citation>
    <scope>NUCLEOTIDE SEQUENCE [LARGE SCALE GENOMIC DNA]</scope>
    <source>
        <strain evidence="2">ATCC BAA-594 / HTCC2503 / KCTC 12087</strain>
    </source>
</reference>
<accession>E0TH25</accession>
<protein>
    <submittedName>
        <fullName evidence="1">Uncharacterized protein</fullName>
    </submittedName>
</protein>
<reference evidence="1 2" key="2">
    <citation type="journal article" date="2011" name="J. Bacteriol.">
        <title>Complete genome sequence of strain HTCC2503T of Parvularcula bermudensis, the type species of the order "Parvularculales" in the class Alphaproteobacteria.</title>
        <authorList>
            <person name="Oh H.M."/>
            <person name="Kang I."/>
            <person name="Vergin K.L."/>
            <person name="Kang D."/>
            <person name="Rhee K.H."/>
            <person name="Giovannoni S.J."/>
            <person name="Cho J.C."/>
        </authorList>
    </citation>
    <scope>NUCLEOTIDE SEQUENCE [LARGE SCALE GENOMIC DNA]</scope>
    <source>
        <strain evidence="2">ATCC BAA-594 / HTCC2503 / KCTC 12087</strain>
    </source>
</reference>
<sequence>MKYSLCVHCLTLGYCKNSTRQLVRDAQLENPEYLRDLRNFAASLEISADHFHDYLLNLYRDYRGRIVSNGNEVFLNTEEFETDSIREWFRDWACTPVPDGVRPRLREESRERIRLLGTILSTQFAFEAELWGVRAANDNRPPSAQN</sequence>
<dbReference type="STRING" id="314260.PB2503_05972"/>
<dbReference type="OrthoDB" id="7631664at2"/>